<organism evidence="2 3">
    <name type="scientific">Drosophila albomicans</name>
    <name type="common">Fruit fly</name>
    <dbReference type="NCBI Taxonomy" id="7291"/>
    <lineage>
        <taxon>Eukaryota</taxon>
        <taxon>Metazoa</taxon>
        <taxon>Ecdysozoa</taxon>
        <taxon>Arthropoda</taxon>
        <taxon>Hexapoda</taxon>
        <taxon>Insecta</taxon>
        <taxon>Pterygota</taxon>
        <taxon>Neoptera</taxon>
        <taxon>Endopterygota</taxon>
        <taxon>Diptera</taxon>
        <taxon>Brachycera</taxon>
        <taxon>Muscomorpha</taxon>
        <taxon>Ephydroidea</taxon>
        <taxon>Drosophilidae</taxon>
        <taxon>Drosophila</taxon>
    </lineage>
</organism>
<dbReference type="AlphaFoldDB" id="A0A6P8X648"/>
<dbReference type="GeneID" id="117572733"/>
<proteinExistence type="predicted"/>
<protein>
    <submittedName>
        <fullName evidence="3">Uncharacterized protein LOC117572733</fullName>
    </submittedName>
</protein>
<feature type="domain" description="MADF" evidence="1">
    <location>
        <begin position="12"/>
        <end position="108"/>
    </location>
</feature>
<dbReference type="PANTHER" id="PTHR21505:SF8">
    <property type="entry name" value="DPT-YFP REPRESSOR BY OVEREXPRESSION, ISOFORM D-RELATED"/>
    <property type="match status" value="1"/>
</dbReference>
<name>A0A6P8X648_DROAB</name>
<dbReference type="InterPro" id="IPR006578">
    <property type="entry name" value="MADF-dom"/>
</dbReference>
<dbReference type="OrthoDB" id="6617753at2759"/>
<sequence length="231" mass="26842">MSDVLKTDKWIVFFRVYGRLPAFWKVTDEGYKSKRAKIEGYQKLLKSYRKIYPGANVDNMRRKINRIRCSFHRELRKVKLGELSARNKDDVNEPKLWYFKEFLRNDIAEDTSDVVREKEATDEEKPMVHFDQNDVIEIEPISKDIKPIAINTACPEPVAPIATVAPIAPRAEQPEVVDHQKLEEAKIFAEDWAISYCKLDAHNGMLAKKAIEEIFVLGQLKKLQYNSVMMP</sequence>
<gene>
    <name evidence="3" type="primary">LOC117572733</name>
</gene>
<accession>A0A6P8X648</accession>
<dbReference type="Pfam" id="PF10545">
    <property type="entry name" value="MADF_DNA_bdg"/>
    <property type="match status" value="1"/>
</dbReference>
<evidence type="ECO:0000259" key="1">
    <source>
        <dbReference type="PROSITE" id="PS51029"/>
    </source>
</evidence>
<reference evidence="3" key="1">
    <citation type="submission" date="2025-08" db="UniProtKB">
        <authorList>
            <consortium name="RefSeq"/>
        </authorList>
    </citation>
    <scope>IDENTIFICATION</scope>
    <source>
        <strain evidence="3">15112-1751.03</strain>
        <tissue evidence="3">Whole Adult</tissue>
    </source>
</reference>
<dbReference type="Proteomes" id="UP000515160">
    <property type="component" value="Chromosome X"/>
</dbReference>
<dbReference type="RefSeq" id="XP_034111701.1">
    <property type="nucleotide sequence ID" value="XM_034255810.2"/>
</dbReference>
<evidence type="ECO:0000313" key="3">
    <source>
        <dbReference type="RefSeq" id="XP_034111701.1"/>
    </source>
</evidence>
<dbReference type="PANTHER" id="PTHR21505">
    <property type="entry name" value="MADF DOMAIN-CONTAINING PROTEIN-RELATED"/>
    <property type="match status" value="1"/>
</dbReference>
<evidence type="ECO:0000313" key="2">
    <source>
        <dbReference type="Proteomes" id="UP000515160"/>
    </source>
</evidence>
<keyword evidence="2" id="KW-1185">Reference proteome</keyword>
<dbReference type="PROSITE" id="PS51029">
    <property type="entry name" value="MADF"/>
    <property type="match status" value="1"/>
</dbReference>